<dbReference type="Pfam" id="PF00528">
    <property type="entry name" value="BPD_transp_1"/>
    <property type="match status" value="1"/>
</dbReference>
<feature type="transmembrane region" description="Helical" evidence="7">
    <location>
        <begin position="246"/>
        <end position="268"/>
    </location>
</feature>
<accession>A0ABV6GEN1</accession>
<dbReference type="InterPro" id="IPR045621">
    <property type="entry name" value="BPD_transp_1_N"/>
</dbReference>
<dbReference type="NCBIfam" id="NF045472">
    <property type="entry name" value="Opp4B"/>
    <property type="match status" value="1"/>
</dbReference>
<feature type="domain" description="ABC transmembrane type-1" evidence="8">
    <location>
        <begin position="96"/>
        <end position="307"/>
    </location>
</feature>
<sequence>MLQYSLRRLLGMIPMLLLISFVVFALAKLMPGDPFGGEIDPSNTNPQYIEEMREKLGYNDPIHIQYWEWITGFVQGDFGKSTTHKMPTAELIVERLPNTLFLAITSIVITYLLAFFMGMYSGRRPYTLGDNLVATYNYLGLAIPSFVAGILAIYFFSFQLDLFPFSGSVEVGLEKGTFEYYVSRVHHVLLPALVLGLLSTAQYAQFLRNDIIENSRKDYVRTARAKGTKESLIYNKHILRNSMIPIITYLGFDLVTLVSGAFITETIFTYPGIGLLFLQSVETRDYSVMMSLTMLFSVLTLVGNLVADLLYGVVDPRIRID</sequence>
<dbReference type="Gene3D" id="1.10.3720.10">
    <property type="entry name" value="MetI-like"/>
    <property type="match status" value="1"/>
</dbReference>
<gene>
    <name evidence="9" type="primary">opp4B</name>
    <name evidence="9" type="ORF">ACFFIX_11055</name>
</gene>
<protein>
    <submittedName>
        <fullName evidence="9">Oligopeptide ABC transporter permease</fullName>
    </submittedName>
</protein>
<dbReference type="InterPro" id="IPR035906">
    <property type="entry name" value="MetI-like_sf"/>
</dbReference>
<evidence type="ECO:0000259" key="8">
    <source>
        <dbReference type="PROSITE" id="PS50928"/>
    </source>
</evidence>
<keyword evidence="4 7" id="KW-0812">Transmembrane</keyword>
<dbReference type="CDD" id="cd06261">
    <property type="entry name" value="TM_PBP2"/>
    <property type="match status" value="1"/>
</dbReference>
<feature type="transmembrane region" description="Helical" evidence="7">
    <location>
        <begin position="188"/>
        <end position="207"/>
    </location>
</feature>
<dbReference type="PANTHER" id="PTHR30465:SF0">
    <property type="entry name" value="OLIGOPEPTIDE TRANSPORT SYSTEM PERMEASE PROTEIN APPB"/>
    <property type="match status" value="1"/>
</dbReference>
<keyword evidence="2 7" id="KW-0813">Transport</keyword>
<dbReference type="EMBL" id="JBHLVO010000007">
    <property type="protein sequence ID" value="MFC0271990.1"/>
    <property type="molecule type" value="Genomic_DNA"/>
</dbReference>
<evidence type="ECO:0000256" key="3">
    <source>
        <dbReference type="ARBA" id="ARBA00022475"/>
    </source>
</evidence>
<feature type="transmembrane region" description="Helical" evidence="7">
    <location>
        <begin position="132"/>
        <end position="156"/>
    </location>
</feature>
<evidence type="ECO:0000313" key="10">
    <source>
        <dbReference type="Proteomes" id="UP001589854"/>
    </source>
</evidence>
<dbReference type="PANTHER" id="PTHR30465">
    <property type="entry name" value="INNER MEMBRANE ABC TRANSPORTER"/>
    <property type="match status" value="1"/>
</dbReference>
<feature type="transmembrane region" description="Helical" evidence="7">
    <location>
        <begin position="9"/>
        <end position="27"/>
    </location>
</feature>
<keyword evidence="10" id="KW-1185">Reference proteome</keyword>
<organism evidence="9 10">
    <name type="scientific">Metabacillus herbersteinensis</name>
    <dbReference type="NCBI Taxonomy" id="283816"/>
    <lineage>
        <taxon>Bacteria</taxon>
        <taxon>Bacillati</taxon>
        <taxon>Bacillota</taxon>
        <taxon>Bacilli</taxon>
        <taxon>Bacillales</taxon>
        <taxon>Bacillaceae</taxon>
        <taxon>Metabacillus</taxon>
    </lineage>
</organism>
<keyword evidence="3" id="KW-1003">Cell membrane</keyword>
<proteinExistence type="inferred from homology"/>
<feature type="transmembrane region" description="Helical" evidence="7">
    <location>
        <begin position="100"/>
        <end position="120"/>
    </location>
</feature>
<keyword evidence="6 7" id="KW-0472">Membrane</keyword>
<evidence type="ECO:0000256" key="7">
    <source>
        <dbReference type="RuleBase" id="RU363032"/>
    </source>
</evidence>
<evidence type="ECO:0000313" key="9">
    <source>
        <dbReference type="EMBL" id="MFC0271990.1"/>
    </source>
</evidence>
<comment type="subcellular location">
    <subcellularLocation>
        <location evidence="1 7">Cell membrane</location>
        <topology evidence="1 7">Multi-pass membrane protein</topology>
    </subcellularLocation>
</comment>
<comment type="caution">
    <text evidence="9">The sequence shown here is derived from an EMBL/GenBank/DDBJ whole genome shotgun (WGS) entry which is preliminary data.</text>
</comment>
<dbReference type="InterPro" id="IPR000515">
    <property type="entry name" value="MetI-like"/>
</dbReference>
<feature type="transmembrane region" description="Helical" evidence="7">
    <location>
        <begin position="288"/>
        <end position="314"/>
    </location>
</feature>
<evidence type="ECO:0000256" key="1">
    <source>
        <dbReference type="ARBA" id="ARBA00004651"/>
    </source>
</evidence>
<evidence type="ECO:0000256" key="6">
    <source>
        <dbReference type="ARBA" id="ARBA00023136"/>
    </source>
</evidence>
<reference evidence="9 10" key="1">
    <citation type="submission" date="2024-09" db="EMBL/GenBank/DDBJ databases">
        <authorList>
            <person name="Sun Q."/>
            <person name="Mori K."/>
        </authorList>
    </citation>
    <scope>NUCLEOTIDE SEQUENCE [LARGE SCALE GENOMIC DNA]</scope>
    <source>
        <strain evidence="9 10">CCM 7228</strain>
    </source>
</reference>
<evidence type="ECO:0000256" key="5">
    <source>
        <dbReference type="ARBA" id="ARBA00022989"/>
    </source>
</evidence>
<dbReference type="PROSITE" id="PS50928">
    <property type="entry name" value="ABC_TM1"/>
    <property type="match status" value="1"/>
</dbReference>
<keyword evidence="5 7" id="KW-1133">Transmembrane helix</keyword>
<dbReference type="Pfam" id="PF19300">
    <property type="entry name" value="BPD_transp_1_N"/>
    <property type="match status" value="1"/>
</dbReference>
<name>A0ABV6GEN1_9BACI</name>
<evidence type="ECO:0000256" key="2">
    <source>
        <dbReference type="ARBA" id="ARBA00022448"/>
    </source>
</evidence>
<evidence type="ECO:0000256" key="4">
    <source>
        <dbReference type="ARBA" id="ARBA00022692"/>
    </source>
</evidence>
<dbReference type="Proteomes" id="UP001589854">
    <property type="component" value="Unassembled WGS sequence"/>
</dbReference>
<comment type="similarity">
    <text evidence="7">Belongs to the binding-protein-dependent transport system permease family.</text>
</comment>
<dbReference type="RefSeq" id="WP_378933850.1">
    <property type="nucleotide sequence ID" value="NZ_JBHLVO010000007.1"/>
</dbReference>
<dbReference type="SUPFAM" id="SSF161098">
    <property type="entry name" value="MetI-like"/>
    <property type="match status" value="1"/>
</dbReference>